<keyword evidence="3" id="KW-1185">Reference proteome</keyword>
<feature type="domain" description="Cupin type-2" evidence="1">
    <location>
        <begin position="39"/>
        <end position="95"/>
    </location>
</feature>
<reference evidence="2 3" key="1">
    <citation type="submission" date="2021-01" db="EMBL/GenBank/DDBJ databases">
        <title>Identification of strong promoters based on the transcriptome of Brevibacillus choshinensis.</title>
        <authorList>
            <person name="Yao D."/>
            <person name="Zhang K."/>
            <person name="Wu J."/>
        </authorList>
    </citation>
    <scope>NUCLEOTIDE SEQUENCE [LARGE SCALE GENOMIC DNA]</scope>
    <source>
        <strain evidence="2 3">HPD31-SP3</strain>
    </source>
</reference>
<dbReference type="InterPro" id="IPR011051">
    <property type="entry name" value="RmlC_Cupin_sf"/>
</dbReference>
<evidence type="ECO:0000259" key="1">
    <source>
        <dbReference type="Pfam" id="PF07883"/>
    </source>
</evidence>
<dbReference type="SUPFAM" id="SSF51182">
    <property type="entry name" value="RmlC-like cupins"/>
    <property type="match status" value="1"/>
</dbReference>
<dbReference type="EMBL" id="CP069127">
    <property type="protein sequence ID" value="QRG68091.1"/>
    <property type="molecule type" value="Genomic_DNA"/>
</dbReference>
<evidence type="ECO:0000313" key="2">
    <source>
        <dbReference type="EMBL" id="QRG68091.1"/>
    </source>
</evidence>
<proteinExistence type="predicted"/>
<sequence>MKLFRFDQQVGRKIDRFDSVHATISRIVRTPDSVHIGCMHLDAGGVVGYHPAVAAQLFLVVSGEGWVRGEDDERVPISAGQAAFWTAGEGHESGTQTGMVALVIEGEGLEPENFMPSL</sequence>
<organism evidence="2 3">
    <name type="scientific">Brevibacillus choshinensis</name>
    <dbReference type="NCBI Taxonomy" id="54911"/>
    <lineage>
        <taxon>Bacteria</taxon>
        <taxon>Bacillati</taxon>
        <taxon>Bacillota</taxon>
        <taxon>Bacilli</taxon>
        <taxon>Bacillales</taxon>
        <taxon>Paenibacillaceae</taxon>
        <taxon>Brevibacillus</taxon>
    </lineage>
</organism>
<evidence type="ECO:0000313" key="3">
    <source>
        <dbReference type="Proteomes" id="UP000596248"/>
    </source>
</evidence>
<gene>
    <name evidence="2" type="ORF">JNE38_02460</name>
</gene>
<dbReference type="RefSeq" id="WP_203355101.1">
    <property type="nucleotide sequence ID" value="NZ_CP069127.1"/>
</dbReference>
<name>A0ABX7FRZ6_BRECH</name>
<dbReference type="InterPro" id="IPR014710">
    <property type="entry name" value="RmlC-like_jellyroll"/>
</dbReference>
<accession>A0ABX7FRZ6</accession>
<dbReference type="Pfam" id="PF07883">
    <property type="entry name" value="Cupin_2"/>
    <property type="match status" value="1"/>
</dbReference>
<dbReference type="InterPro" id="IPR013096">
    <property type="entry name" value="Cupin_2"/>
</dbReference>
<protein>
    <submittedName>
        <fullName evidence="2">Cupin domain-containing protein</fullName>
    </submittedName>
</protein>
<dbReference type="Proteomes" id="UP000596248">
    <property type="component" value="Chromosome"/>
</dbReference>
<dbReference type="Gene3D" id="2.60.120.10">
    <property type="entry name" value="Jelly Rolls"/>
    <property type="match status" value="1"/>
</dbReference>